<protein>
    <submittedName>
        <fullName evidence="2">Uncharacterized protein</fullName>
    </submittedName>
</protein>
<keyword evidence="1" id="KW-1133">Transmembrane helix</keyword>
<evidence type="ECO:0000256" key="1">
    <source>
        <dbReference type="SAM" id="Phobius"/>
    </source>
</evidence>
<evidence type="ECO:0000313" key="2">
    <source>
        <dbReference type="EMBL" id="SDE72048.1"/>
    </source>
</evidence>
<dbReference type="RefSeq" id="WP_092087264.1">
    <property type="nucleotide sequence ID" value="NZ_FMZW01000033.1"/>
</dbReference>
<feature type="transmembrane region" description="Helical" evidence="1">
    <location>
        <begin position="66"/>
        <end position="84"/>
    </location>
</feature>
<proteinExistence type="predicted"/>
<name>A0A1G7F7Y5_9BRAD</name>
<feature type="transmembrane region" description="Helical" evidence="1">
    <location>
        <begin position="24"/>
        <end position="45"/>
    </location>
</feature>
<organism evidence="2 3">
    <name type="scientific">Bradyrhizobium brasilense</name>
    <dbReference type="NCBI Taxonomy" id="1419277"/>
    <lineage>
        <taxon>Bacteria</taxon>
        <taxon>Pseudomonadati</taxon>
        <taxon>Pseudomonadota</taxon>
        <taxon>Alphaproteobacteria</taxon>
        <taxon>Hyphomicrobiales</taxon>
        <taxon>Nitrobacteraceae</taxon>
        <taxon>Bradyrhizobium</taxon>
    </lineage>
</organism>
<dbReference type="EMBL" id="FMZW01000033">
    <property type="protein sequence ID" value="SDE72048.1"/>
    <property type="molecule type" value="Genomic_DNA"/>
</dbReference>
<gene>
    <name evidence="2" type="ORF">SAMN05216337_103318</name>
</gene>
<dbReference type="Proteomes" id="UP000199245">
    <property type="component" value="Unassembled WGS sequence"/>
</dbReference>
<feature type="transmembrane region" description="Helical" evidence="1">
    <location>
        <begin position="104"/>
        <end position="125"/>
    </location>
</feature>
<dbReference type="AlphaFoldDB" id="A0A1G7F7Y5"/>
<keyword evidence="1" id="KW-0812">Transmembrane</keyword>
<evidence type="ECO:0000313" key="3">
    <source>
        <dbReference type="Proteomes" id="UP000199245"/>
    </source>
</evidence>
<accession>A0A1G7F7Y5</accession>
<keyword evidence="1" id="KW-0472">Membrane</keyword>
<sequence>MTGDPRTISEEGKKPSKWKTTTTIFIQLIYAVLSVAIAVAIVLIIRQNGAALAVIDPVKLYDQHGPAAIGIPVAGVSALLLVSLARALDGPMSLDLFGIKSEGASATCIVWAILFLVIGLSFRALW</sequence>
<reference evidence="2 3" key="1">
    <citation type="submission" date="2016-10" db="EMBL/GenBank/DDBJ databases">
        <authorList>
            <person name="de Groot N.N."/>
        </authorList>
    </citation>
    <scope>NUCLEOTIDE SEQUENCE [LARGE SCALE GENOMIC DNA]</scope>
    <source>
        <strain evidence="2 3">R5</strain>
    </source>
</reference>